<dbReference type="EMBL" id="JASXSZ010000008">
    <property type="protein sequence ID" value="MDL9981430.1"/>
    <property type="molecule type" value="Genomic_DNA"/>
</dbReference>
<feature type="domain" description="Glutamine amidotransferase" evidence="1">
    <location>
        <begin position="29"/>
        <end position="195"/>
    </location>
</feature>
<evidence type="ECO:0000259" key="1">
    <source>
        <dbReference type="Pfam" id="PF00117"/>
    </source>
</evidence>
<dbReference type="CDD" id="cd01741">
    <property type="entry name" value="GATase1_1"/>
    <property type="match status" value="1"/>
</dbReference>
<evidence type="ECO:0000313" key="3">
    <source>
        <dbReference type="Proteomes" id="UP001235064"/>
    </source>
</evidence>
<keyword evidence="2" id="KW-0378">Hydrolase</keyword>
<dbReference type="GO" id="GO:0016787">
    <property type="term" value="F:hydrolase activity"/>
    <property type="evidence" value="ECO:0007669"/>
    <property type="project" value="UniProtKB-KW"/>
</dbReference>
<sequence length="257" mass="26526">MSRAAEPGRPARVLVVEHEADAGLGLVGERLRVAGADVTIVGPDAGVEVPATLEGFDGLLVLGGSPGPLDDERAPWLVSTRRLMRAALDDDVPLLGVCLGAQLLAVVAGGEVAPAARGGEVGVNALQATDAAASDPLLHDLPADLRAMQWHFLEVRDLPAGSVALCASDRCPNQAFRVGAAAWGLQFHLEATARTAIDWTATGADDLAIAGLTAADVVADAEDAEDELRRTWSVVADRWIDVVRRSADDALAAGAVA</sequence>
<dbReference type="PROSITE" id="PS51273">
    <property type="entry name" value="GATASE_TYPE_1"/>
    <property type="match status" value="1"/>
</dbReference>
<name>A0ABT7N3Z8_9MICO</name>
<proteinExistence type="predicted"/>
<dbReference type="Pfam" id="PF00117">
    <property type="entry name" value="GATase"/>
    <property type="match status" value="1"/>
</dbReference>
<dbReference type="InterPro" id="IPR029062">
    <property type="entry name" value="Class_I_gatase-like"/>
</dbReference>
<reference evidence="2 3" key="1">
    <citation type="submission" date="2023-06" db="EMBL/GenBank/DDBJ databases">
        <title>Microbacterium sp. nov., isolated from a waste landfill.</title>
        <authorList>
            <person name="Wen W."/>
        </authorList>
    </citation>
    <scope>NUCLEOTIDE SEQUENCE [LARGE SCALE GENOMIC DNA]</scope>
    <source>
        <strain evidence="2 3">ASV49</strain>
    </source>
</reference>
<gene>
    <name evidence="2" type="ORF">QSV35_19025</name>
</gene>
<keyword evidence="3" id="KW-1185">Reference proteome</keyword>
<dbReference type="PANTHER" id="PTHR42695">
    <property type="entry name" value="GLUTAMINE AMIDOTRANSFERASE YLR126C-RELATED"/>
    <property type="match status" value="1"/>
</dbReference>
<accession>A0ABT7N3Z8</accession>
<keyword evidence="2" id="KW-0315">Glutamine amidotransferase</keyword>
<evidence type="ECO:0000313" key="2">
    <source>
        <dbReference type="EMBL" id="MDL9981430.1"/>
    </source>
</evidence>
<dbReference type="PANTHER" id="PTHR42695:SF5">
    <property type="entry name" value="GLUTAMINE AMIDOTRANSFERASE YLR126C-RELATED"/>
    <property type="match status" value="1"/>
</dbReference>
<organism evidence="2 3">
    <name type="scientific">Microbacterium candidum</name>
    <dbReference type="NCBI Taxonomy" id="3041922"/>
    <lineage>
        <taxon>Bacteria</taxon>
        <taxon>Bacillati</taxon>
        <taxon>Actinomycetota</taxon>
        <taxon>Actinomycetes</taxon>
        <taxon>Micrococcales</taxon>
        <taxon>Microbacteriaceae</taxon>
        <taxon>Microbacterium</taxon>
    </lineage>
</organism>
<dbReference type="InterPro" id="IPR017926">
    <property type="entry name" value="GATASE"/>
</dbReference>
<dbReference type="RefSeq" id="WP_286290543.1">
    <property type="nucleotide sequence ID" value="NZ_JASXSZ010000008.1"/>
</dbReference>
<protein>
    <submittedName>
        <fullName evidence="2">Type 1 glutamine amidotransferase</fullName>
        <ecNumber evidence="2">3.4.-.-</ecNumber>
    </submittedName>
</protein>
<comment type="caution">
    <text evidence="2">The sequence shown here is derived from an EMBL/GenBank/DDBJ whole genome shotgun (WGS) entry which is preliminary data.</text>
</comment>
<dbReference type="SUPFAM" id="SSF52317">
    <property type="entry name" value="Class I glutamine amidotransferase-like"/>
    <property type="match status" value="1"/>
</dbReference>
<dbReference type="EC" id="3.4.-.-" evidence="2"/>
<dbReference type="InterPro" id="IPR044992">
    <property type="entry name" value="ChyE-like"/>
</dbReference>
<dbReference type="Gene3D" id="3.40.50.880">
    <property type="match status" value="1"/>
</dbReference>
<dbReference type="Proteomes" id="UP001235064">
    <property type="component" value="Unassembled WGS sequence"/>
</dbReference>